<feature type="domain" description="N-acetyltransferase" evidence="1">
    <location>
        <begin position="1"/>
        <end position="168"/>
    </location>
</feature>
<sequence>MNVIKLSNESLLNIYKEKLVHEFHEEEIKPYETIKRLVKENKYIGYGLYEGDELASYAFFCKCENGKYILLDYYVVDKKFRSKGYGSKFLNILKEKNKNYKGMIGEIEDPDFAENDKDLNYRLKRIKFYEKNNSHHTNIKSSVFGAKYIIMILSETNIKDDVIEKELDCIYKEILGEENTKNHVDIVNVLR</sequence>
<evidence type="ECO:0000313" key="3">
    <source>
        <dbReference type="Proteomes" id="UP000199068"/>
    </source>
</evidence>
<dbReference type="EMBL" id="FNGW01000001">
    <property type="protein sequence ID" value="SDL31346.1"/>
    <property type="molecule type" value="Genomic_DNA"/>
</dbReference>
<keyword evidence="2" id="KW-0808">Transferase</keyword>
<dbReference type="AlphaFoldDB" id="A0A1G9J237"/>
<dbReference type="InterPro" id="IPR000182">
    <property type="entry name" value="GNAT_dom"/>
</dbReference>
<accession>A0A1G9J237</accession>
<gene>
    <name evidence="2" type="ORF">SAMN04515677_101470</name>
</gene>
<dbReference type="Proteomes" id="UP000199068">
    <property type="component" value="Unassembled WGS sequence"/>
</dbReference>
<dbReference type="InterPro" id="IPR016181">
    <property type="entry name" value="Acyl_CoA_acyltransferase"/>
</dbReference>
<protein>
    <submittedName>
        <fullName evidence="2">Acetyltransferase (GNAT) domain-containing protein</fullName>
    </submittedName>
</protein>
<keyword evidence="3" id="KW-1185">Reference proteome</keyword>
<dbReference type="PROSITE" id="PS51186">
    <property type="entry name" value="GNAT"/>
    <property type="match status" value="1"/>
</dbReference>
<dbReference type="Gene3D" id="3.40.630.30">
    <property type="match status" value="1"/>
</dbReference>
<dbReference type="RefSeq" id="WP_092722460.1">
    <property type="nucleotide sequence ID" value="NZ_FNGW01000001.1"/>
</dbReference>
<proteinExistence type="predicted"/>
<name>A0A1G9J237_9FIRM</name>
<evidence type="ECO:0000259" key="1">
    <source>
        <dbReference type="PROSITE" id="PS51186"/>
    </source>
</evidence>
<dbReference type="SUPFAM" id="SSF55729">
    <property type="entry name" value="Acyl-CoA N-acyltransferases (Nat)"/>
    <property type="match status" value="1"/>
</dbReference>
<organism evidence="2 3">
    <name type="scientific">Romboutsia lituseburensis DSM 797</name>
    <dbReference type="NCBI Taxonomy" id="1121325"/>
    <lineage>
        <taxon>Bacteria</taxon>
        <taxon>Bacillati</taxon>
        <taxon>Bacillota</taxon>
        <taxon>Clostridia</taxon>
        <taxon>Peptostreptococcales</taxon>
        <taxon>Peptostreptococcaceae</taxon>
        <taxon>Romboutsia</taxon>
    </lineage>
</organism>
<dbReference type="CDD" id="cd04301">
    <property type="entry name" value="NAT_SF"/>
    <property type="match status" value="1"/>
</dbReference>
<dbReference type="GO" id="GO:0016747">
    <property type="term" value="F:acyltransferase activity, transferring groups other than amino-acyl groups"/>
    <property type="evidence" value="ECO:0007669"/>
    <property type="project" value="InterPro"/>
</dbReference>
<evidence type="ECO:0000313" key="2">
    <source>
        <dbReference type="EMBL" id="SDL31346.1"/>
    </source>
</evidence>
<reference evidence="2 3" key="1">
    <citation type="submission" date="2016-10" db="EMBL/GenBank/DDBJ databases">
        <authorList>
            <person name="de Groot N.N."/>
        </authorList>
    </citation>
    <scope>NUCLEOTIDE SEQUENCE [LARGE SCALE GENOMIC DNA]</scope>
    <source>
        <strain evidence="2 3">DSM 797</strain>
    </source>
</reference>
<dbReference type="Pfam" id="PF00583">
    <property type="entry name" value="Acetyltransf_1"/>
    <property type="match status" value="1"/>
</dbReference>
<dbReference type="STRING" id="1121325.SAMN04515677_101470"/>